<protein>
    <submittedName>
        <fullName evidence="1">Uncharacterized protein</fullName>
    </submittedName>
</protein>
<dbReference type="EMBL" id="JAQIZT010000001">
    <property type="protein sequence ID" value="KAJ7011567.1"/>
    <property type="molecule type" value="Genomic_DNA"/>
</dbReference>
<evidence type="ECO:0000313" key="1">
    <source>
        <dbReference type="EMBL" id="KAJ7011567.1"/>
    </source>
</evidence>
<gene>
    <name evidence="1" type="ORF">NC653_001865</name>
</gene>
<evidence type="ECO:0000313" key="2">
    <source>
        <dbReference type="Proteomes" id="UP001164929"/>
    </source>
</evidence>
<dbReference type="Proteomes" id="UP001164929">
    <property type="component" value="Chromosome 1"/>
</dbReference>
<proteinExistence type="predicted"/>
<comment type="caution">
    <text evidence="1">The sequence shown here is derived from an EMBL/GenBank/DDBJ whole genome shotgun (WGS) entry which is preliminary data.</text>
</comment>
<organism evidence="1 2">
    <name type="scientific">Populus alba x Populus x berolinensis</name>
    <dbReference type="NCBI Taxonomy" id="444605"/>
    <lineage>
        <taxon>Eukaryota</taxon>
        <taxon>Viridiplantae</taxon>
        <taxon>Streptophyta</taxon>
        <taxon>Embryophyta</taxon>
        <taxon>Tracheophyta</taxon>
        <taxon>Spermatophyta</taxon>
        <taxon>Magnoliopsida</taxon>
        <taxon>eudicotyledons</taxon>
        <taxon>Gunneridae</taxon>
        <taxon>Pentapetalae</taxon>
        <taxon>rosids</taxon>
        <taxon>fabids</taxon>
        <taxon>Malpighiales</taxon>
        <taxon>Salicaceae</taxon>
        <taxon>Saliceae</taxon>
        <taxon>Populus</taxon>
    </lineage>
</organism>
<keyword evidence="2" id="KW-1185">Reference proteome</keyword>
<sequence length="63" mass="7510">MPWLHHFTDSCEQIWNYDGQRSRTDVKIPKEVVKCYSDMSSSHQTVSYPRVENQIREEISSLH</sequence>
<dbReference type="AlphaFoldDB" id="A0AAD6RMM6"/>
<reference evidence="1 2" key="1">
    <citation type="journal article" date="2023" name="Mol. Ecol. Resour.">
        <title>Chromosome-level genome assembly of a triploid poplar Populus alba 'Berolinensis'.</title>
        <authorList>
            <person name="Chen S."/>
            <person name="Yu Y."/>
            <person name="Wang X."/>
            <person name="Wang S."/>
            <person name="Zhang T."/>
            <person name="Zhou Y."/>
            <person name="He R."/>
            <person name="Meng N."/>
            <person name="Wang Y."/>
            <person name="Liu W."/>
            <person name="Liu Z."/>
            <person name="Liu J."/>
            <person name="Guo Q."/>
            <person name="Huang H."/>
            <person name="Sederoff R.R."/>
            <person name="Wang G."/>
            <person name="Qu G."/>
            <person name="Chen S."/>
        </authorList>
    </citation>
    <scope>NUCLEOTIDE SEQUENCE [LARGE SCALE GENOMIC DNA]</scope>
    <source>
        <strain evidence="1">SC-2020</strain>
    </source>
</reference>
<accession>A0AAD6RMM6</accession>
<name>A0AAD6RMM6_9ROSI</name>